<reference evidence="6 7" key="1">
    <citation type="submission" date="2023-07" db="EMBL/GenBank/DDBJ databases">
        <title>Genomic Encyclopedia of Type Strains, Phase IV (KMG-IV): sequencing the most valuable type-strain genomes for metagenomic binning, comparative biology and taxonomic classification.</title>
        <authorList>
            <person name="Goeker M."/>
        </authorList>
    </citation>
    <scope>NUCLEOTIDE SEQUENCE [LARGE SCALE GENOMIC DNA]</scope>
    <source>
        <strain evidence="6 7">DSM 1112</strain>
    </source>
</reference>
<dbReference type="EMBL" id="JAUSVF010000001">
    <property type="protein sequence ID" value="MDQ0318582.1"/>
    <property type="molecule type" value="Genomic_DNA"/>
</dbReference>
<dbReference type="Pfam" id="PF04828">
    <property type="entry name" value="GFA"/>
    <property type="match status" value="1"/>
</dbReference>
<dbReference type="InterPro" id="IPR011057">
    <property type="entry name" value="Mss4-like_sf"/>
</dbReference>
<protein>
    <recommendedName>
        <fullName evidence="5">CENP-V/GFA domain-containing protein</fullName>
    </recommendedName>
</protein>
<dbReference type="RefSeq" id="WP_307226769.1">
    <property type="nucleotide sequence ID" value="NZ_JAUSVF010000001.1"/>
</dbReference>
<evidence type="ECO:0000256" key="3">
    <source>
        <dbReference type="ARBA" id="ARBA00022833"/>
    </source>
</evidence>
<dbReference type="PROSITE" id="PS51891">
    <property type="entry name" value="CENP_V_GFA"/>
    <property type="match status" value="1"/>
</dbReference>
<evidence type="ECO:0000256" key="4">
    <source>
        <dbReference type="ARBA" id="ARBA00023239"/>
    </source>
</evidence>
<dbReference type="PANTHER" id="PTHR33337">
    <property type="entry name" value="GFA DOMAIN-CONTAINING PROTEIN"/>
    <property type="match status" value="1"/>
</dbReference>
<comment type="caution">
    <text evidence="6">The sequence shown here is derived from an EMBL/GenBank/DDBJ whole genome shotgun (WGS) entry which is preliminary data.</text>
</comment>
<gene>
    <name evidence="6" type="ORF">QO002_000720</name>
</gene>
<comment type="similarity">
    <text evidence="1">Belongs to the Gfa family.</text>
</comment>
<dbReference type="SUPFAM" id="SSF51316">
    <property type="entry name" value="Mss4-like"/>
    <property type="match status" value="1"/>
</dbReference>
<name>A0ABU0BK13_9HYPH</name>
<evidence type="ECO:0000256" key="2">
    <source>
        <dbReference type="ARBA" id="ARBA00022723"/>
    </source>
</evidence>
<dbReference type="InterPro" id="IPR006913">
    <property type="entry name" value="CENP-V/GFA"/>
</dbReference>
<organism evidence="6 7">
    <name type="scientific">Pararhizobium capsulatum DSM 1112</name>
    <dbReference type="NCBI Taxonomy" id="1121113"/>
    <lineage>
        <taxon>Bacteria</taxon>
        <taxon>Pseudomonadati</taxon>
        <taxon>Pseudomonadota</taxon>
        <taxon>Alphaproteobacteria</taxon>
        <taxon>Hyphomicrobiales</taxon>
        <taxon>Rhizobiaceae</taxon>
        <taxon>Rhizobium/Agrobacterium group</taxon>
        <taxon>Pararhizobium</taxon>
    </lineage>
</organism>
<evidence type="ECO:0000256" key="1">
    <source>
        <dbReference type="ARBA" id="ARBA00005495"/>
    </source>
</evidence>
<keyword evidence="2" id="KW-0479">Metal-binding</keyword>
<feature type="domain" description="CENP-V/GFA" evidence="5">
    <location>
        <begin position="3"/>
        <end position="122"/>
    </location>
</feature>
<evidence type="ECO:0000313" key="7">
    <source>
        <dbReference type="Proteomes" id="UP001230207"/>
    </source>
</evidence>
<evidence type="ECO:0000313" key="6">
    <source>
        <dbReference type="EMBL" id="MDQ0318582.1"/>
    </source>
</evidence>
<keyword evidence="3" id="KW-0862">Zinc</keyword>
<dbReference type="Proteomes" id="UP001230207">
    <property type="component" value="Unassembled WGS sequence"/>
</dbReference>
<proteinExistence type="inferred from homology"/>
<dbReference type="PANTHER" id="PTHR33337:SF40">
    <property type="entry name" value="CENP-V_GFA DOMAIN-CONTAINING PROTEIN-RELATED"/>
    <property type="match status" value="1"/>
</dbReference>
<keyword evidence="7" id="KW-1185">Reference proteome</keyword>
<accession>A0ABU0BK13</accession>
<evidence type="ECO:0000259" key="5">
    <source>
        <dbReference type="PROSITE" id="PS51891"/>
    </source>
</evidence>
<dbReference type="Gene3D" id="3.90.1590.10">
    <property type="entry name" value="glutathione-dependent formaldehyde- activating enzyme (gfa)"/>
    <property type="match status" value="1"/>
</dbReference>
<keyword evidence="4" id="KW-0456">Lyase</keyword>
<sequence>MRIDGQCHCGFISYEAEIDPQNVSICHCTDCQQLTGSAYRVTVRCNLTDFDLTGGAPKIYVKHGDNGKRRYQMFCPNCGSPIYTTGTGEDASEIGIRVGTVNQRRELAPKKQKWCSSALPWSASIEALPGRPGE</sequence>